<evidence type="ECO:0000256" key="5">
    <source>
        <dbReference type="ARBA" id="ARBA00022839"/>
    </source>
</evidence>
<dbReference type="EMBL" id="JBHUIY010000010">
    <property type="protein sequence ID" value="MFD2233545.1"/>
    <property type="molecule type" value="Genomic_DNA"/>
</dbReference>
<protein>
    <recommendedName>
        <fullName evidence="6">Exodeoxyribonuclease 7 small subunit</fullName>
        <ecNumber evidence="6">3.1.11.6</ecNumber>
    </recommendedName>
    <alternativeName>
        <fullName evidence="6">Exodeoxyribonuclease VII small subunit</fullName>
        <shortName evidence="6">Exonuclease VII small subunit</shortName>
    </alternativeName>
</protein>
<feature type="coiled-coil region" evidence="7">
    <location>
        <begin position="10"/>
        <end position="37"/>
    </location>
</feature>
<dbReference type="InterPro" id="IPR003761">
    <property type="entry name" value="Exonuc_VII_S"/>
</dbReference>
<dbReference type="SUPFAM" id="SSF116842">
    <property type="entry name" value="XseB-like"/>
    <property type="match status" value="1"/>
</dbReference>
<comment type="subunit">
    <text evidence="6">Heterooligomer composed of large and small subunits.</text>
</comment>
<evidence type="ECO:0000313" key="8">
    <source>
        <dbReference type="EMBL" id="MFD2233545.1"/>
    </source>
</evidence>
<dbReference type="NCBIfam" id="NF002139">
    <property type="entry name" value="PRK00977.1-3"/>
    <property type="match status" value="1"/>
</dbReference>
<evidence type="ECO:0000256" key="7">
    <source>
        <dbReference type="SAM" id="Coils"/>
    </source>
</evidence>
<keyword evidence="2 6" id="KW-0963">Cytoplasm</keyword>
<sequence length="81" mass="8644">MADLPPDIAALSFEDALAELERIVRQLEEGRGRLDDSIAAYARGVALKTHCEARLEEARAKVDRIVSGPDGSVAAEPADLA</sequence>
<keyword evidence="7" id="KW-0175">Coiled coil</keyword>
<comment type="catalytic activity">
    <reaction evidence="6">
        <text>Exonucleolytic cleavage in either 5'- to 3'- or 3'- to 5'-direction to yield nucleoside 5'-phosphates.</text>
        <dbReference type="EC" id="3.1.11.6"/>
    </reaction>
</comment>
<dbReference type="Gene3D" id="1.10.287.1040">
    <property type="entry name" value="Exonuclease VII, small subunit"/>
    <property type="match status" value="1"/>
</dbReference>
<comment type="caution">
    <text evidence="8">The sequence shown here is derived from an EMBL/GenBank/DDBJ whole genome shotgun (WGS) entry which is preliminary data.</text>
</comment>
<dbReference type="Proteomes" id="UP001597296">
    <property type="component" value="Unassembled WGS sequence"/>
</dbReference>
<organism evidence="8 9">
    <name type="scientific">Phaeospirillum tilakii</name>
    <dbReference type="NCBI Taxonomy" id="741673"/>
    <lineage>
        <taxon>Bacteria</taxon>
        <taxon>Pseudomonadati</taxon>
        <taxon>Pseudomonadota</taxon>
        <taxon>Alphaproteobacteria</taxon>
        <taxon>Rhodospirillales</taxon>
        <taxon>Rhodospirillaceae</taxon>
        <taxon>Phaeospirillum</taxon>
    </lineage>
</organism>
<dbReference type="InterPro" id="IPR037004">
    <property type="entry name" value="Exonuc_VII_ssu_sf"/>
</dbReference>
<reference evidence="9" key="1">
    <citation type="journal article" date="2019" name="Int. J. Syst. Evol. Microbiol.">
        <title>The Global Catalogue of Microorganisms (GCM) 10K type strain sequencing project: providing services to taxonomists for standard genome sequencing and annotation.</title>
        <authorList>
            <consortium name="The Broad Institute Genomics Platform"/>
            <consortium name="The Broad Institute Genome Sequencing Center for Infectious Disease"/>
            <person name="Wu L."/>
            <person name="Ma J."/>
        </authorList>
    </citation>
    <scope>NUCLEOTIDE SEQUENCE [LARGE SCALE GENOMIC DNA]</scope>
    <source>
        <strain evidence="9">KCTC 15012</strain>
    </source>
</reference>
<dbReference type="PANTHER" id="PTHR34137:SF1">
    <property type="entry name" value="EXODEOXYRIBONUCLEASE 7 SMALL SUBUNIT"/>
    <property type="match status" value="1"/>
</dbReference>
<gene>
    <name evidence="6" type="primary">xseB</name>
    <name evidence="8" type="ORF">ACFSNB_06985</name>
</gene>
<evidence type="ECO:0000256" key="1">
    <source>
        <dbReference type="ARBA" id="ARBA00009998"/>
    </source>
</evidence>
<comment type="function">
    <text evidence="6">Bidirectionally degrades single-stranded DNA into large acid-insoluble oligonucleotides, which are then degraded further into small acid-soluble oligonucleotides.</text>
</comment>
<accession>A0ABW5CBS5</accession>
<keyword evidence="3 6" id="KW-0540">Nuclease</keyword>
<evidence type="ECO:0000256" key="4">
    <source>
        <dbReference type="ARBA" id="ARBA00022801"/>
    </source>
</evidence>
<proteinExistence type="inferred from homology"/>
<evidence type="ECO:0000256" key="3">
    <source>
        <dbReference type="ARBA" id="ARBA00022722"/>
    </source>
</evidence>
<dbReference type="EC" id="3.1.11.6" evidence="6"/>
<comment type="similarity">
    <text evidence="1 6">Belongs to the XseB family.</text>
</comment>
<dbReference type="Pfam" id="PF02609">
    <property type="entry name" value="Exonuc_VII_S"/>
    <property type="match status" value="1"/>
</dbReference>
<comment type="subcellular location">
    <subcellularLocation>
        <location evidence="6">Cytoplasm</location>
    </subcellularLocation>
</comment>
<evidence type="ECO:0000256" key="6">
    <source>
        <dbReference type="HAMAP-Rule" id="MF_00337"/>
    </source>
</evidence>
<dbReference type="NCBIfam" id="TIGR01280">
    <property type="entry name" value="xseB"/>
    <property type="match status" value="1"/>
</dbReference>
<dbReference type="RefSeq" id="WP_377315325.1">
    <property type="nucleotide sequence ID" value="NZ_JBHUIY010000010.1"/>
</dbReference>
<keyword evidence="4 6" id="KW-0378">Hydrolase</keyword>
<evidence type="ECO:0000256" key="2">
    <source>
        <dbReference type="ARBA" id="ARBA00022490"/>
    </source>
</evidence>
<dbReference type="HAMAP" id="MF_00337">
    <property type="entry name" value="Exonuc_7_S"/>
    <property type="match status" value="1"/>
</dbReference>
<name>A0ABW5CBS5_9PROT</name>
<keyword evidence="9" id="KW-1185">Reference proteome</keyword>
<keyword evidence="5 6" id="KW-0269">Exonuclease</keyword>
<dbReference type="PANTHER" id="PTHR34137">
    <property type="entry name" value="EXODEOXYRIBONUCLEASE 7 SMALL SUBUNIT"/>
    <property type="match status" value="1"/>
</dbReference>
<evidence type="ECO:0000313" key="9">
    <source>
        <dbReference type="Proteomes" id="UP001597296"/>
    </source>
</evidence>
<dbReference type="GO" id="GO:0008855">
    <property type="term" value="F:exodeoxyribonuclease VII activity"/>
    <property type="evidence" value="ECO:0007669"/>
    <property type="project" value="UniProtKB-EC"/>
</dbReference>